<name>C0ZM03_RHOE4</name>
<dbReference type="Proteomes" id="UP000002204">
    <property type="component" value="Chromosome"/>
</dbReference>
<reference evidence="2" key="1">
    <citation type="submission" date="2005-03" db="EMBL/GenBank/DDBJ databases">
        <title>Comparison of the complete genome sequences of Rhodococcus erythropolis PR4 and Rhodococcus opacus B4.</title>
        <authorList>
            <person name="Takarada H."/>
            <person name="Sekine M."/>
            <person name="Hosoyama A."/>
            <person name="Yamada R."/>
            <person name="Fujisawa T."/>
            <person name="Omata S."/>
            <person name="Shimizu A."/>
            <person name="Tsukatani N."/>
            <person name="Tanikawa S."/>
            <person name="Fujita N."/>
            <person name="Harayama S."/>
        </authorList>
    </citation>
    <scope>NUCLEOTIDE SEQUENCE [LARGE SCALE GENOMIC DNA]</scope>
    <source>
        <strain evidence="2">PR4 / NBRC 100887</strain>
    </source>
</reference>
<evidence type="ECO:0000313" key="2">
    <source>
        <dbReference type="Proteomes" id="UP000002204"/>
    </source>
</evidence>
<proteinExistence type="predicted"/>
<dbReference type="KEGG" id="rer:RER_02720"/>
<sequence>MEAPTRVGHRRGRSRMTHLRRMITAAALIPAGIAAIALSGAGAASAVTPIADNGRIGVQLNQGETALFGQLNAGAAIESITNSTQIGVRLAPGSRFESGPNVVWGRLDQFANEAASRGGEISLGVLNPARGSQQFFFIQNW</sequence>
<protein>
    <submittedName>
        <fullName evidence="1">Uncharacterized protein</fullName>
    </submittedName>
</protein>
<reference evidence="1 2" key="2">
    <citation type="journal article" date="2006" name="Environ. Microbiol.">
        <title>Sequence analysis of three plasmids harboured in Rhodococcus erythropolis strain PR4.</title>
        <authorList>
            <person name="Sekine M."/>
            <person name="Tanikawa S."/>
            <person name="Omata S."/>
            <person name="Saito M."/>
            <person name="Fujisawa T."/>
            <person name="Tsukatani N."/>
            <person name="Tajima T."/>
            <person name="Sekigawa T."/>
            <person name="Kosugi H."/>
            <person name="Matsuo Y."/>
            <person name="Nishiko R."/>
            <person name="Imamura K."/>
            <person name="Ito M."/>
            <person name="Narita H."/>
            <person name="Tago S."/>
            <person name="Fujita N."/>
            <person name="Harayama S."/>
        </authorList>
    </citation>
    <scope>NUCLEOTIDE SEQUENCE [LARGE SCALE GENOMIC DNA]</scope>
    <source>
        <strain evidence="2">PR4 / NBRC 100887</strain>
    </source>
</reference>
<dbReference type="AlphaFoldDB" id="C0ZM03"/>
<evidence type="ECO:0000313" key="1">
    <source>
        <dbReference type="EMBL" id="BAH30980.1"/>
    </source>
</evidence>
<organism evidence="1 2">
    <name type="scientific">Rhodococcus erythropolis (strain PR4 / NBRC 100887)</name>
    <dbReference type="NCBI Taxonomy" id="234621"/>
    <lineage>
        <taxon>Bacteria</taxon>
        <taxon>Bacillati</taxon>
        <taxon>Actinomycetota</taxon>
        <taxon>Actinomycetes</taxon>
        <taxon>Mycobacteriales</taxon>
        <taxon>Nocardiaceae</taxon>
        <taxon>Rhodococcus</taxon>
        <taxon>Rhodococcus erythropolis group</taxon>
    </lineage>
</organism>
<dbReference type="HOGENOM" id="CLU_1979830_0_0_11"/>
<gene>
    <name evidence="1" type="ordered locus">RER_02720</name>
</gene>
<accession>C0ZM03</accession>
<dbReference type="EMBL" id="AP008957">
    <property type="protein sequence ID" value="BAH30980.1"/>
    <property type="molecule type" value="Genomic_DNA"/>
</dbReference>